<feature type="domain" description="Choloylglycine hydrolase/NAAA C-terminal" evidence="3">
    <location>
        <begin position="2"/>
        <end position="292"/>
    </location>
</feature>
<keyword evidence="2 4" id="KW-0378">Hydrolase</keyword>
<dbReference type="PANTHER" id="PTHR35527:SF2">
    <property type="entry name" value="HYDROLASE"/>
    <property type="match status" value="1"/>
</dbReference>
<dbReference type="InterPro" id="IPR029055">
    <property type="entry name" value="Ntn_hydrolases_N"/>
</dbReference>
<dbReference type="Gene3D" id="3.60.60.10">
    <property type="entry name" value="Penicillin V Acylase, Chain A"/>
    <property type="match status" value="1"/>
</dbReference>
<evidence type="ECO:0000256" key="1">
    <source>
        <dbReference type="ARBA" id="ARBA00006625"/>
    </source>
</evidence>
<evidence type="ECO:0000313" key="4">
    <source>
        <dbReference type="EMBL" id="AOS97583.1"/>
    </source>
</evidence>
<accession>A0A1C9W8W2</accession>
<dbReference type="InterPro" id="IPR052193">
    <property type="entry name" value="Peptidase_C59"/>
</dbReference>
<keyword evidence="5" id="KW-1185">Reference proteome</keyword>
<dbReference type="InterPro" id="IPR029132">
    <property type="entry name" value="CBAH/NAAA_C"/>
</dbReference>
<dbReference type="AlphaFoldDB" id="A0A1C9W8W2"/>
<reference evidence="5" key="1">
    <citation type="submission" date="2016-01" db="EMBL/GenBank/DDBJ databases">
        <title>Complete genome sequence of Microbulbifer sp. CCB-MM1, a halophile isolated from Matang Mangrove Forest, Perak.</title>
        <authorList>
            <person name="Moh T.H."/>
            <person name="Dinesh B."/>
            <person name="Lau N.-S."/>
            <person name="Go F."/>
            <person name="Alexander Chong S.-C."/>
        </authorList>
    </citation>
    <scope>NUCLEOTIDE SEQUENCE [LARGE SCALE GENOMIC DNA]</scope>
    <source>
        <strain evidence="5">CCB-MM1</strain>
    </source>
</reference>
<dbReference type="PANTHER" id="PTHR35527">
    <property type="entry name" value="CHOLOYLGLYCINE HYDROLASE"/>
    <property type="match status" value="1"/>
</dbReference>
<evidence type="ECO:0000256" key="2">
    <source>
        <dbReference type="ARBA" id="ARBA00022801"/>
    </source>
</evidence>
<comment type="similarity">
    <text evidence="1">Belongs to the peptidase C59 family.</text>
</comment>
<organism evidence="4 5">
    <name type="scientific">Microbulbifer aggregans</name>
    <dbReference type="NCBI Taxonomy" id="1769779"/>
    <lineage>
        <taxon>Bacteria</taxon>
        <taxon>Pseudomonadati</taxon>
        <taxon>Pseudomonadota</taxon>
        <taxon>Gammaproteobacteria</taxon>
        <taxon>Cellvibrionales</taxon>
        <taxon>Microbulbiferaceae</taxon>
        <taxon>Microbulbifer</taxon>
    </lineage>
</organism>
<dbReference type="GO" id="GO:0016787">
    <property type="term" value="F:hydrolase activity"/>
    <property type="evidence" value="ECO:0007669"/>
    <property type="project" value="UniProtKB-KW"/>
</dbReference>
<dbReference type="Proteomes" id="UP000095672">
    <property type="component" value="Chromosome"/>
</dbReference>
<dbReference type="CDD" id="cd01902">
    <property type="entry name" value="Ntn_CGH"/>
    <property type="match status" value="1"/>
</dbReference>
<evidence type="ECO:0000259" key="3">
    <source>
        <dbReference type="Pfam" id="PF02275"/>
    </source>
</evidence>
<sequence length="338" mass="36805">MCSRIQWNSKGQPVLVGRNMDWTDWQTKMGTKLRTMPAGVEREGLVDENPLKWTSKYGSVITTVWDCATADGLNEAGLAANLLYLAEANYGERDSSLPGVSIALWVQYFLDTCATVAEAVEAAKACQVVPFQLVHMGENVNAPLHLSLSDASGDSAIIEILDGKPHIHHGPEFTVLTNSPVYDEQLVLLKQYDGLGGTKPIPGTMSAEDRFARSAYYLTRLPEQPASYQVAVAGVLSVIRNAATPFGGSDPAQPNNATTIWRTICDCTNKRYYFEFCHMPNVVWVDLDDLKLSAGASEQLFDLDADNDAAGDVSGKFKPAEPLVFQKANTPVTWTPAA</sequence>
<protein>
    <submittedName>
        <fullName evidence="4">Linear amide C-N hydrolase, choloylglycine hydrolase family</fullName>
    </submittedName>
</protein>
<proteinExistence type="inferred from homology"/>
<dbReference type="RefSeq" id="WP_083260930.1">
    <property type="nucleotide sequence ID" value="NZ_CP014143.1"/>
</dbReference>
<dbReference type="SUPFAM" id="SSF56235">
    <property type="entry name" value="N-terminal nucleophile aminohydrolases (Ntn hydrolases)"/>
    <property type="match status" value="1"/>
</dbReference>
<dbReference type="EMBL" id="CP014143">
    <property type="protein sequence ID" value="AOS97583.1"/>
    <property type="molecule type" value="Genomic_DNA"/>
</dbReference>
<gene>
    <name evidence="4" type="ORF">AUP74_02167</name>
</gene>
<dbReference type="KEGG" id="micc:AUP74_02167"/>
<dbReference type="OrthoDB" id="1265391at2"/>
<dbReference type="Pfam" id="PF02275">
    <property type="entry name" value="CBAH"/>
    <property type="match status" value="1"/>
</dbReference>
<dbReference type="STRING" id="1769779.AUP74_02167"/>
<name>A0A1C9W8W2_9GAMM</name>
<evidence type="ECO:0000313" key="5">
    <source>
        <dbReference type="Proteomes" id="UP000095672"/>
    </source>
</evidence>